<dbReference type="InterPro" id="IPR027417">
    <property type="entry name" value="P-loop_NTPase"/>
</dbReference>
<dbReference type="Proteomes" id="UP001164803">
    <property type="component" value="Chromosome"/>
</dbReference>
<name>A0ABY6YY39_9BACL</name>
<keyword evidence="9 10" id="KW-0342">GTP-binding</keyword>
<dbReference type="EC" id="3.6.1.-" evidence="10"/>
<dbReference type="PROSITE" id="PS50936">
    <property type="entry name" value="ENGC_GTPASE"/>
    <property type="match status" value="1"/>
</dbReference>
<keyword evidence="5 10" id="KW-0547">Nucleotide-binding</keyword>
<proteinExistence type="inferred from homology"/>
<dbReference type="PANTHER" id="PTHR32120">
    <property type="entry name" value="SMALL RIBOSOMAL SUBUNIT BIOGENESIS GTPASE RSGA"/>
    <property type="match status" value="1"/>
</dbReference>
<dbReference type="EMBL" id="CP104064">
    <property type="protein sequence ID" value="WAH35492.1"/>
    <property type="molecule type" value="Genomic_DNA"/>
</dbReference>
<evidence type="ECO:0000259" key="11">
    <source>
        <dbReference type="PROSITE" id="PS50936"/>
    </source>
</evidence>
<dbReference type="Gene3D" id="3.40.50.300">
    <property type="entry name" value="P-loop containing nucleotide triphosphate hydrolases"/>
    <property type="match status" value="1"/>
</dbReference>
<feature type="binding site" evidence="10">
    <location>
        <position position="249"/>
    </location>
    <ligand>
        <name>Zn(2+)</name>
        <dbReference type="ChEBI" id="CHEBI:29105"/>
    </ligand>
</feature>
<evidence type="ECO:0000313" key="14">
    <source>
        <dbReference type="Proteomes" id="UP001164803"/>
    </source>
</evidence>
<feature type="domain" description="EngC GTPase" evidence="11">
    <location>
        <begin position="72"/>
        <end position="219"/>
    </location>
</feature>
<protein>
    <recommendedName>
        <fullName evidence="10">Small ribosomal subunit biogenesis GTPase RsgA</fullName>
        <ecNumber evidence="10">3.6.1.-</ecNumber>
    </recommendedName>
</protein>
<keyword evidence="4 10" id="KW-0699">rRNA-binding</keyword>
<feature type="binding site" evidence="10">
    <location>
        <begin position="112"/>
        <end position="115"/>
    </location>
    <ligand>
        <name>GTP</name>
        <dbReference type="ChEBI" id="CHEBI:37565"/>
    </ligand>
</feature>
<dbReference type="PANTHER" id="PTHR32120:SF11">
    <property type="entry name" value="SMALL RIBOSOMAL SUBUNIT BIOGENESIS GTPASE RSGA 1, MITOCHONDRIAL-RELATED"/>
    <property type="match status" value="1"/>
</dbReference>
<evidence type="ECO:0000256" key="4">
    <source>
        <dbReference type="ARBA" id="ARBA00022730"/>
    </source>
</evidence>
<keyword evidence="1 10" id="KW-0963">Cytoplasm</keyword>
<accession>A0ABY6YY39</accession>
<keyword evidence="3 10" id="KW-0479">Metal-binding</keyword>
<dbReference type="InterPro" id="IPR010914">
    <property type="entry name" value="RsgA_GTPase_dom"/>
</dbReference>
<evidence type="ECO:0000256" key="1">
    <source>
        <dbReference type="ARBA" id="ARBA00022490"/>
    </source>
</evidence>
<keyword evidence="2 10" id="KW-0690">Ribosome biogenesis</keyword>
<feature type="domain" description="CP-type G" evidence="12">
    <location>
        <begin position="63"/>
        <end position="221"/>
    </location>
</feature>
<dbReference type="PROSITE" id="PS51721">
    <property type="entry name" value="G_CP"/>
    <property type="match status" value="1"/>
</dbReference>
<evidence type="ECO:0000256" key="5">
    <source>
        <dbReference type="ARBA" id="ARBA00022741"/>
    </source>
</evidence>
<dbReference type="InterPro" id="IPR030378">
    <property type="entry name" value="G_CP_dom"/>
</dbReference>
<comment type="cofactor">
    <cofactor evidence="10">
        <name>Zn(2+)</name>
        <dbReference type="ChEBI" id="CHEBI:29105"/>
    </cofactor>
    <text evidence="10">Binds 1 zinc ion per subunit.</text>
</comment>
<keyword evidence="6 10" id="KW-0378">Hydrolase</keyword>
<gene>
    <name evidence="10 13" type="primary">rsgA</name>
    <name evidence="13" type="ORF">NZD86_14470</name>
</gene>
<keyword evidence="14" id="KW-1185">Reference proteome</keyword>
<evidence type="ECO:0000256" key="9">
    <source>
        <dbReference type="ARBA" id="ARBA00023134"/>
    </source>
</evidence>
<dbReference type="HAMAP" id="MF_01820">
    <property type="entry name" value="GTPase_RsgA"/>
    <property type="match status" value="1"/>
</dbReference>
<evidence type="ECO:0000256" key="6">
    <source>
        <dbReference type="ARBA" id="ARBA00022801"/>
    </source>
</evidence>
<dbReference type="RefSeq" id="WP_268042775.1">
    <property type="nucleotide sequence ID" value="NZ_CP104064.1"/>
</dbReference>
<dbReference type="Pfam" id="PF03193">
    <property type="entry name" value="RsgA_GTPase"/>
    <property type="match status" value="1"/>
</dbReference>
<evidence type="ECO:0000259" key="12">
    <source>
        <dbReference type="PROSITE" id="PS51721"/>
    </source>
</evidence>
<comment type="subunit">
    <text evidence="10">Monomer. Associates with 30S ribosomal subunit, binds 16S rRNA.</text>
</comment>
<dbReference type="Gene3D" id="1.10.40.50">
    <property type="entry name" value="Probable gtpase engc, domain 3"/>
    <property type="match status" value="1"/>
</dbReference>
<dbReference type="Pfam" id="PF16745">
    <property type="entry name" value="RsgA_N"/>
    <property type="match status" value="1"/>
</dbReference>
<dbReference type="SUPFAM" id="SSF50249">
    <property type="entry name" value="Nucleic acid-binding proteins"/>
    <property type="match status" value="1"/>
</dbReference>
<dbReference type="InterPro" id="IPR031944">
    <property type="entry name" value="RsgA_N"/>
</dbReference>
<reference evidence="13" key="1">
    <citation type="submission" date="2022-08" db="EMBL/GenBank/DDBJ databases">
        <title>Alicyclobacillus dauci DSM2870, complete genome.</title>
        <authorList>
            <person name="Wang Q."/>
            <person name="Cai R."/>
            <person name="Wang Z."/>
        </authorList>
    </citation>
    <scope>NUCLEOTIDE SEQUENCE</scope>
    <source>
        <strain evidence="13">DSM 28700</strain>
    </source>
</reference>
<dbReference type="CDD" id="cd01854">
    <property type="entry name" value="YjeQ_EngC"/>
    <property type="match status" value="1"/>
</dbReference>
<sequence>MATGRVIRAISGFFDVNDGEVTRRCRARGVFKKQGVTVLVGDIVEYEPMGSQEGVVVSVHPRSSELVRPPIANTDHALVVFSFVTPDLTPLMLDKTITSVLIAGVKPSIVFTKADLAEPSFVEAVSSLYRKCGFQTLAISAKQGEGVEQVRTLMQGRINVFAGPSGAGKSTLANAVAPGLKLQMGAVSEKIGRGRQTTRHVELFQLDHETWLADAPGFSQLQLSVPARELGTFFPEFQKVNCAYRGCSHLDEEGCAVRASVERGEIAQSRYDSYQQMYHEIREREENMY</sequence>
<dbReference type="InterPro" id="IPR012340">
    <property type="entry name" value="NA-bd_OB-fold"/>
</dbReference>
<keyword evidence="7 10" id="KW-0862">Zinc</keyword>
<comment type="similarity">
    <text evidence="10">Belongs to the TRAFAC class YlqF/YawG GTPase family. RsgA subfamily.</text>
</comment>
<evidence type="ECO:0000256" key="8">
    <source>
        <dbReference type="ARBA" id="ARBA00022884"/>
    </source>
</evidence>
<keyword evidence="8 10" id="KW-0694">RNA-binding</keyword>
<dbReference type="CDD" id="cd04466">
    <property type="entry name" value="S1_YloQ_GTPase"/>
    <property type="match status" value="1"/>
</dbReference>
<evidence type="ECO:0000256" key="7">
    <source>
        <dbReference type="ARBA" id="ARBA00022833"/>
    </source>
</evidence>
<feature type="binding site" evidence="10">
    <location>
        <position position="247"/>
    </location>
    <ligand>
        <name>Zn(2+)</name>
        <dbReference type="ChEBI" id="CHEBI:29105"/>
    </ligand>
</feature>
<comment type="function">
    <text evidence="10">One of several proteins that assist in the late maturation steps of the functional core of the 30S ribosomal subunit. Helps release RbfA from mature subunits. May play a role in the assembly of ribosomal proteins into the subunit. Circularly permuted GTPase that catalyzes slow GTP hydrolysis, GTPase activity is stimulated by the 30S ribosomal subunit.</text>
</comment>
<evidence type="ECO:0000256" key="10">
    <source>
        <dbReference type="HAMAP-Rule" id="MF_01820"/>
    </source>
</evidence>
<feature type="binding site" evidence="10">
    <location>
        <position position="255"/>
    </location>
    <ligand>
        <name>Zn(2+)</name>
        <dbReference type="ChEBI" id="CHEBI:29105"/>
    </ligand>
</feature>
<dbReference type="NCBIfam" id="TIGR00157">
    <property type="entry name" value="ribosome small subunit-dependent GTPase A"/>
    <property type="match status" value="1"/>
</dbReference>
<evidence type="ECO:0000256" key="3">
    <source>
        <dbReference type="ARBA" id="ARBA00022723"/>
    </source>
</evidence>
<feature type="binding site" evidence="10">
    <location>
        <begin position="163"/>
        <end position="171"/>
    </location>
    <ligand>
        <name>GTP</name>
        <dbReference type="ChEBI" id="CHEBI:37565"/>
    </ligand>
</feature>
<comment type="subcellular location">
    <subcellularLocation>
        <location evidence="10">Cytoplasm</location>
    </subcellularLocation>
</comment>
<evidence type="ECO:0000313" key="13">
    <source>
        <dbReference type="EMBL" id="WAH35492.1"/>
    </source>
</evidence>
<evidence type="ECO:0000256" key="2">
    <source>
        <dbReference type="ARBA" id="ARBA00022517"/>
    </source>
</evidence>
<dbReference type="InterPro" id="IPR004881">
    <property type="entry name" value="Ribosome_biogen_GTPase_RsgA"/>
</dbReference>
<feature type="binding site" evidence="10">
    <location>
        <position position="242"/>
    </location>
    <ligand>
        <name>Zn(2+)</name>
        <dbReference type="ChEBI" id="CHEBI:29105"/>
    </ligand>
</feature>
<dbReference type="Gene3D" id="2.40.50.140">
    <property type="entry name" value="Nucleic acid-binding proteins"/>
    <property type="match status" value="1"/>
</dbReference>
<organism evidence="13 14">
    <name type="scientific">Alicyclobacillus dauci</name>
    <dbReference type="NCBI Taxonomy" id="1475485"/>
    <lineage>
        <taxon>Bacteria</taxon>
        <taxon>Bacillati</taxon>
        <taxon>Bacillota</taxon>
        <taxon>Bacilli</taxon>
        <taxon>Bacillales</taxon>
        <taxon>Alicyclobacillaceae</taxon>
        <taxon>Alicyclobacillus</taxon>
    </lineage>
</organism>
<dbReference type="SUPFAM" id="SSF52540">
    <property type="entry name" value="P-loop containing nucleoside triphosphate hydrolases"/>
    <property type="match status" value="1"/>
</dbReference>